<accession>A0A1I5T0F1</accession>
<evidence type="ECO:0000313" key="1">
    <source>
        <dbReference type="EMBL" id="SFP76502.1"/>
    </source>
</evidence>
<dbReference type="AlphaFoldDB" id="A0A1I5T0F1"/>
<dbReference type="Proteomes" id="UP000199306">
    <property type="component" value="Unassembled WGS sequence"/>
</dbReference>
<dbReference type="RefSeq" id="WP_092016914.1">
    <property type="nucleotide sequence ID" value="NZ_FOXH01000005.1"/>
</dbReference>
<organism evidence="1 2">
    <name type="scientific">Pseudarcicella hirudinis</name>
    <dbReference type="NCBI Taxonomy" id="1079859"/>
    <lineage>
        <taxon>Bacteria</taxon>
        <taxon>Pseudomonadati</taxon>
        <taxon>Bacteroidota</taxon>
        <taxon>Cytophagia</taxon>
        <taxon>Cytophagales</taxon>
        <taxon>Flectobacillaceae</taxon>
        <taxon>Pseudarcicella</taxon>
    </lineage>
</organism>
<sequence length="80" mass="9217">MENFDINKAFDGYAKLSYPIVLTKDQDTQLRQAFFAGISLLIQSIENQDCGIEDFFGFSENIHSQCLQYWQQVAKSNKSE</sequence>
<keyword evidence="2" id="KW-1185">Reference proteome</keyword>
<dbReference type="STRING" id="1079859.SAMN04515674_105308"/>
<gene>
    <name evidence="1" type="ORF">SAMN04515674_105308</name>
</gene>
<evidence type="ECO:0000313" key="2">
    <source>
        <dbReference type="Proteomes" id="UP000199306"/>
    </source>
</evidence>
<name>A0A1I5T0F1_9BACT</name>
<dbReference type="EMBL" id="FOXH01000005">
    <property type="protein sequence ID" value="SFP76502.1"/>
    <property type="molecule type" value="Genomic_DNA"/>
</dbReference>
<protein>
    <submittedName>
        <fullName evidence="1">Uncharacterized protein</fullName>
    </submittedName>
</protein>
<reference evidence="1 2" key="1">
    <citation type="submission" date="2016-10" db="EMBL/GenBank/DDBJ databases">
        <authorList>
            <person name="de Groot N.N."/>
        </authorList>
    </citation>
    <scope>NUCLEOTIDE SEQUENCE [LARGE SCALE GENOMIC DNA]</scope>
    <source>
        <strain evidence="2">E92,LMG 26720,CCM 7988</strain>
    </source>
</reference>
<proteinExistence type="predicted"/>